<dbReference type="EMBL" id="JBFCZG010000008">
    <property type="protein sequence ID" value="KAL3419293.1"/>
    <property type="molecule type" value="Genomic_DNA"/>
</dbReference>
<dbReference type="PROSITE" id="PS50097">
    <property type="entry name" value="BTB"/>
    <property type="match status" value="1"/>
</dbReference>
<accession>A0ABR4P7K8</accession>
<dbReference type="Pfam" id="PF00651">
    <property type="entry name" value="BTB"/>
    <property type="match status" value="1"/>
</dbReference>
<name>A0ABR4P7K8_9HELO</name>
<feature type="region of interest" description="Disordered" evidence="1">
    <location>
        <begin position="1"/>
        <end position="26"/>
    </location>
</feature>
<dbReference type="InterPro" id="IPR000210">
    <property type="entry name" value="BTB/POZ_dom"/>
</dbReference>
<dbReference type="InterPro" id="IPR011333">
    <property type="entry name" value="SKP1/BTB/POZ_sf"/>
</dbReference>
<reference evidence="3 4" key="1">
    <citation type="submission" date="2024-06" db="EMBL/GenBank/DDBJ databases">
        <title>Complete genome of Phlyctema vagabunda strain 19-DSS-EL-015.</title>
        <authorList>
            <person name="Fiorenzani C."/>
        </authorList>
    </citation>
    <scope>NUCLEOTIDE SEQUENCE [LARGE SCALE GENOMIC DNA]</scope>
    <source>
        <strain evidence="3 4">19-DSS-EL-015</strain>
    </source>
</reference>
<dbReference type="CDD" id="cd18186">
    <property type="entry name" value="BTB_POZ_ZBTB_KLHL-like"/>
    <property type="match status" value="1"/>
</dbReference>
<proteinExistence type="predicted"/>
<organism evidence="3 4">
    <name type="scientific">Phlyctema vagabunda</name>
    <dbReference type="NCBI Taxonomy" id="108571"/>
    <lineage>
        <taxon>Eukaryota</taxon>
        <taxon>Fungi</taxon>
        <taxon>Dikarya</taxon>
        <taxon>Ascomycota</taxon>
        <taxon>Pezizomycotina</taxon>
        <taxon>Leotiomycetes</taxon>
        <taxon>Helotiales</taxon>
        <taxon>Dermateaceae</taxon>
        <taxon>Phlyctema</taxon>
    </lineage>
</organism>
<dbReference type="PANTHER" id="PTHR47843">
    <property type="entry name" value="BTB DOMAIN-CONTAINING PROTEIN-RELATED"/>
    <property type="match status" value="1"/>
</dbReference>
<dbReference type="Gene3D" id="3.30.710.10">
    <property type="entry name" value="Potassium Channel Kv1.1, Chain A"/>
    <property type="match status" value="1"/>
</dbReference>
<protein>
    <recommendedName>
        <fullName evidence="2">BTB domain-containing protein</fullName>
    </recommendedName>
</protein>
<dbReference type="Proteomes" id="UP001629113">
    <property type="component" value="Unassembled WGS sequence"/>
</dbReference>
<gene>
    <name evidence="3" type="ORF">PVAG01_09515</name>
</gene>
<evidence type="ECO:0000313" key="4">
    <source>
        <dbReference type="Proteomes" id="UP001629113"/>
    </source>
</evidence>
<keyword evidence="4" id="KW-1185">Reference proteome</keyword>
<dbReference type="SUPFAM" id="SSF54695">
    <property type="entry name" value="POZ domain"/>
    <property type="match status" value="1"/>
</dbReference>
<comment type="caution">
    <text evidence="3">The sequence shown here is derived from an EMBL/GenBank/DDBJ whole genome shotgun (WGS) entry which is preliminary data.</text>
</comment>
<feature type="domain" description="BTB" evidence="2">
    <location>
        <begin position="44"/>
        <end position="113"/>
    </location>
</feature>
<evidence type="ECO:0000259" key="2">
    <source>
        <dbReference type="PROSITE" id="PS50097"/>
    </source>
</evidence>
<evidence type="ECO:0000256" key="1">
    <source>
        <dbReference type="SAM" id="MobiDB-lite"/>
    </source>
</evidence>
<sequence length="236" mass="27072">MTSNTSDPKKASTLAASNDEKRPNEVVKPHSKRRFSIFESMGPDIVELYIGPEQKLMRVHKDILCEKVPYFEKAFEGGLGEAWKSKATFPEDDVSAFECLLHWVYTNRIVKQNTKPDYHRSSIMYRTYVLADRFWIPALMDKMIPLIQEYDKQHKLIPGIEQVRIAYLGTSIGSPLRRYCARSWYYSISTFGLKSAGMAVEFPKVLLLEQFALDFAIEASCTSGIKDIRSERGIKL</sequence>
<evidence type="ECO:0000313" key="3">
    <source>
        <dbReference type="EMBL" id="KAL3419293.1"/>
    </source>
</evidence>
<dbReference type="PANTHER" id="PTHR47843:SF2">
    <property type="entry name" value="BTB DOMAIN-CONTAINING PROTEIN"/>
    <property type="match status" value="1"/>
</dbReference>